<evidence type="ECO:0000256" key="2">
    <source>
        <dbReference type="SAM" id="Coils"/>
    </source>
</evidence>
<dbReference type="NCBIfam" id="TIGR01730">
    <property type="entry name" value="RND_mfp"/>
    <property type="match status" value="1"/>
</dbReference>
<dbReference type="InterPro" id="IPR006143">
    <property type="entry name" value="RND_pump_MFP"/>
</dbReference>
<feature type="coiled-coil region" evidence="2">
    <location>
        <begin position="139"/>
        <end position="166"/>
    </location>
</feature>
<dbReference type="EMBL" id="JAZHOG010000012">
    <property type="protein sequence ID" value="MEJ8569244.1"/>
    <property type="molecule type" value="Genomic_DNA"/>
</dbReference>
<feature type="domain" description="Multidrug resistance protein MdtA-like barrel-sandwich hybrid" evidence="3">
    <location>
        <begin position="51"/>
        <end position="194"/>
    </location>
</feature>
<evidence type="ECO:0000256" key="1">
    <source>
        <dbReference type="ARBA" id="ARBA00009477"/>
    </source>
</evidence>
<evidence type="ECO:0000313" key="4">
    <source>
        <dbReference type="EMBL" id="MEJ8569244.1"/>
    </source>
</evidence>
<dbReference type="GO" id="GO:0015562">
    <property type="term" value="F:efflux transmembrane transporter activity"/>
    <property type="evidence" value="ECO:0007669"/>
    <property type="project" value="TreeGrafter"/>
</dbReference>
<organism evidence="4 5">
    <name type="scientific">Elongatibacter sediminis</name>
    <dbReference type="NCBI Taxonomy" id="3119006"/>
    <lineage>
        <taxon>Bacteria</taxon>
        <taxon>Pseudomonadati</taxon>
        <taxon>Pseudomonadota</taxon>
        <taxon>Gammaproteobacteria</taxon>
        <taxon>Chromatiales</taxon>
        <taxon>Wenzhouxiangellaceae</taxon>
        <taxon>Elongatibacter</taxon>
    </lineage>
</organism>
<dbReference type="Pfam" id="PF25917">
    <property type="entry name" value="BSH_RND"/>
    <property type="match status" value="1"/>
</dbReference>
<dbReference type="Gene3D" id="2.40.30.170">
    <property type="match status" value="1"/>
</dbReference>
<dbReference type="PANTHER" id="PTHR30469:SF12">
    <property type="entry name" value="MULTIDRUG RESISTANCE PROTEIN MDTA"/>
    <property type="match status" value="1"/>
</dbReference>
<evidence type="ECO:0000313" key="5">
    <source>
        <dbReference type="Proteomes" id="UP001359886"/>
    </source>
</evidence>
<proteinExistence type="inferred from homology"/>
<accession>A0AAW9RII8</accession>
<dbReference type="InterPro" id="IPR058625">
    <property type="entry name" value="MdtA-like_BSH"/>
</dbReference>
<dbReference type="SUPFAM" id="SSF111369">
    <property type="entry name" value="HlyD-like secretion proteins"/>
    <property type="match status" value="1"/>
</dbReference>
<dbReference type="Gene3D" id="2.40.420.20">
    <property type="match status" value="1"/>
</dbReference>
<comment type="similarity">
    <text evidence="1">Belongs to the membrane fusion protein (MFP) (TC 8.A.1) family.</text>
</comment>
<dbReference type="Gene3D" id="2.40.50.100">
    <property type="match status" value="1"/>
</dbReference>
<dbReference type="PANTHER" id="PTHR30469">
    <property type="entry name" value="MULTIDRUG RESISTANCE PROTEIN MDTA"/>
    <property type="match status" value="1"/>
</dbReference>
<evidence type="ECO:0000259" key="3">
    <source>
        <dbReference type="Pfam" id="PF25917"/>
    </source>
</evidence>
<sequence>MLIFSTEPVARREAAVRETAMLVEVTAPRSGTFRPTIVVMGTVIPAREIILAPRVDGTVAALGSSLVPGGAVGQGEVLLRIDDADYRIALSQRESDLEQAIADLEIEQGRQVLAERDYQELNKPLPDNKRALVLREPHLRSARARIESAQAAVDRARLDLERTAIRSPFEAQVISRSVNVGSQVEAGDPLARLVAVDSYWVEVTIPPEKLHWIEFPQLDPGSGSPVTVRDRAVGSEERRRQGSLFRLIGQLEGHTRLARALAVVDDPLALRPENAGAPRLMLGTFVEVRIEGREIRGALQIPRDTLRVGNTVWLMREGRLVVQPVEVLFSDADHAYVSGEITADDRVVTSSLATVEEGVRLRTADSDQP</sequence>
<keyword evidence="2" id="KW-0175">Coiled coil</keyword>
<reference evidence="4 5" key="1">
    <citation type="submission" date="2024-02" db="EMBL/GenBank/DDBJ databases">
        <title>A novel Wenzhouxiangellaceae bacterium, isolated from coastal sediments.</title>
        <authorList>
            <person name="Du Z.-J."/>
            <person name="Ye Y.-Q."/>
            <person name="Zhang X.-Y."/>
        </authorList>
    </citation>
    <scope>NUCLEOTIDE SEQUENCE [LARGE SCALE GENOMIC DNA]</scope>
    <source>
        <strain evidence="4 5">CH-27</strain>
    </source>
</reference>
<dbReference type="Proteomes" id="UP001359886">
    <property type="component" value="Unassembled WGS sequence"/>
</dbReference>
<name>A0AAW9RII8_9GAMM</name>
<dbReference type="GO" id="GO:1990281">
    <property type="term" value="C:efflux pump complex"/>
    <property type="evidence" value="ECO:0007669"/>
    <property type="project" value="TreeGrafter"/>
</dbReference>
<dbReference type="AlphaFoldDB" id="A0AAW9RII8"/>
<comment type="caution">
    <text evidence="4">The sequence shown here is derived from an EMBL/GenBank/DDBJ whole genome shotgun (WGS) entry which is preliminary data.</text>
</comment>
<keyword evidence="5" id="KW-1185">Reference proteome</keyword>
<dbReference type="Gene3D" id="1.10.287.470">
    <property type="entry name" value="Helix hairpin bin"/>
    <property type="match status" value="1"/>
</dbReference>
<protein>
    <submittedName>
        <fullName evidence="4">Efflux RND transporter periplasmic adaptor subunit</fullName>
    </submittedName>
</protein>
<gene>
    <name evidence="4" type="ORF">V3330_16555</name>
</gene>